<reference evidence="13 14" key="1">
    <citation type="submission" date="2015-03" db="EMBL/GenBank/DDBJ databases">
        <title>Genome assembly of Sandaracinus amylolyticus DSM 53668.</title>
        <authorList>
            <person name="Sharma G."/>
            <person name="Subramanian S."/>
        </authorList>
    </citation>
    <scope>NUCLEOTIDE SEQUENCE [LARGE SCALE GENOMIC DNA]</scope>
    <source>
        <strain evidence="13 14">DSM 53668</strain>
    </source>
</reference>
<sequence>MREERCRPTPPPFGRGLTYWVRAKLHRRIFAWFGASIVMTGASVWLVLSLASAPYRGWHEDWERLRHFVGHQYAVVWDDPAARDELARTTSDQLDVQVVLEDARGHELSRFGARECRHPRFEAPVIRGGREVGRVEVCAERAAPRPGWLLILGVVVACGTLWAASGVIARRLVRPLSHVVQVARDVGTGKLGSRVRIGHHRTGELGVLADAIDDMAARIEKQLRDQRELLAAVSHEIRTPLGHIRILLETARDGAERGEPLGTKTCDELEREVLEIDDLVGELLASSRLSFDAIERRPLEALDLGARALERAGLSIDLLESDEESVPFDGDATLLGRALANLLENAKRHAGGIVRLVIERDVQGGLVFAVDDDGPGFAGDEIEKVFDPFYRGERRAGASAGSLGLGLSLVRRIAQAHGGRAWAENRRGGGARVAFRVAPRQT</sequence>
<protein>
    <recommendedName>
        <fullName evidence="3">histidine kinase</fullName>
        <ecNumber evidence="3">2.7.13.3</ecNumber>
    </recommendedName>
</protein>
<dbReference type="GO" id="GO:0005886">
    <property type="term" value="C:plasma membrane"/>
    <property type="evidence" value="ECO:0007669"/>
    <property type="project" value="UniProtKB-SubCell"/>
</dbReference>
<dbReference type="Gene3D" id="3.30.565.10">
    <property type="entry name" value="Histidine kinase-like ATPase, C-terminal domain"/>
    <property type="match status" value="1"/>
</dbReference>
<evidence type="ECO:0000256" key="6">
    <source>
        <dbReference type="ARBA" id="ARBA00022679"/>
    </source>
</evidence>
<dbReference type="Pfam" id="PF00672">
    <property type="entry name" value="HAMP"/>
    <property type="match status" value="1"/>
</dbReference>
<dbReference type="Proteomes" id="UP000034883">
    <property type="component" value="Chromosome"/>
</dbReference>
<dbReference type="STRING" id="927083.DB32_008901"/>
<evidence type="ECO:0000256" key="3">
    <source>
        <dbReference type="ARBA" id="ARBA00012438"/>
    </source>
</evidence>
<evidence type="ECO:0000259" key="12">
    <source>
        <dbReference type="PROSITE" id="PS50885"/>
    </source>
</evidence>
<dbReference type="SUPFAM" id="SSF158472">
    <property type="entry name" value="HAMP domain-like"/>
    <property type="match status" value="1"/>
</dbReference>
<dbReference type="SMART" id="SM00304">
    <property type="entry name" value="HAMP"/>
    <property type="match status" value="1"/>
</dbReference>
<evidence type="ECO:0000256" key="2">
    <source>
        <dbReference type="ARBA" id="ARBA00004651"/>
    </source>
</evidence>
<comment type="subcellular location">
    <subcellularLocation>
        <location evidence="2">Cell membrane</location>
        <topology evidence="2">Multi-pass membrane protein</topology>
    </subcellularLocation>
</comment>
<dbReference type="GO" id="GO:0005524">
    <property type="term" value="F:ATP binding"/>
    <property type="evidence" value="ECO:0007669"/>
    <property type="project" value="UniProtKB-KW"/>
</dbReference>
<keyword evidence="9" id="KW-0067">ATP-binding</keyword>
<dbReference type="SMART" id="SM00387">
    <property type="entry name" value="HATPase_c"/>
    <property type="match status" value="1"/>
</dbReference>
<dbReference type="InterPro" id="IPR050980">
    <property type="entry name" value="2C_sensor_his_kinase"/>
</dbReference>
<keyword evidence="14" id="KW-1185">Reference proteome</keyword>
<dbReference type="PROSITE" id="PS50109">
    <property type="entry name" value="HIS_KIN"/>
    <property type="match status" value="1"/>
</dbReference>
<evidence type="ECO:0000259" key="11">
    <source>
        <dbReference type="PROSITE" id="PS50109"/>
    </source>
</evidence>
<accession>A0A0F6WAV0</accession>
<dbReference type="Gene3D" id="6.10.340.10">
    <property type="match status" value="1"/>
</dbReference>
<keyword evidence="10" id="KW-0472">Membrane</keyword>
<dbReference type="EC" id="2.7.13.3" evidence="3"/>
<dbReference type="SUPFAM" id="SSF47384">
    <property type="entry name" value="Homodimeric domain of signal transducing histidine kinase"/>
    <property type="match status" value="1"/>
</dbReference>
<evidence type="ECO:0000256" key="7">
    <source>
        <dbReference type="ARBA" id="ARBA00022741"/>
    </source>
</evidence>
<dbReference type="InterPro" id="IPR036890">
    <property type="entry name" value="HATPase_C_sf"/>
</dbReference>
<keyword evidence="6" id="KW-0808">Transferase</keyword>
<dbReference type="Pfam" id="PF00512">
    <property type="entry name" value="HisKA"/>
    <property type="match status" value="1"/>
</dbReference>
<keyword evidence="4" id="KW-1003">Cell membrane</keyword>
<dbReference type="EMBL" id="CP011125">
    <property type="protein sequence ID" value="AKF11752.1"/>
    <property type="molecule type" value="Genomic_DNA"/>
</dbReference>
<dbReference type="CDD" id="cd00075">
    <property type="entry name" value="HATPase"/>
    <property type="match status" value="1"/>
</dbReference>
<evidence type="ECO:0000313" key="13">
    <source>
        <dbReference type="EMBL" id="AKF11752.1"/>
    </source>
</evidence>
<dbReference type="InterPro" id="IPR003660">
    <property type="entry name" value="HAMP_dom"/>
</dbReference>
<dbReference type="InterPro" id="IPR003661">
    <property type="entry name" value="HisK_dim/P_dom"/>
</dbReference>
<feature type="transmembrane region" description="Helical" evidence="10">
    <location>
        <begin position="29"/>
        <end position="48"/>
    </location>
</feature>
<name>A0A0F6WAV0_9BACT</name>
<dbReference type="PRINTS" id="PR00344">
    <property type="entry name" value="BCTRLSENSOR"/>
</dbReference>
<dbReference type="RefSeq" id="WP_053238586.1">
    <property type="nucleotide sequence ID" value="NZ_CP011125.1"/>
</dbReference>
<proteinExistence type="predicted"/>
<dbReference type="InterPro" id="IPR005467">
    <property type="entry name" value="His_kinase_dom"/>
</dbReference>
<evidence type="ECO:0000256" key="9">
    <source>
        <dbReference type="ARBA" id="ARBA00022840"/>
    </source>
</evidence>
<keyword evidence="5" id="KW-0597">Phosphoprotein</keyword>
<dbReference type="CDD" id="cd06225">
    <property type="entry name" value="HAMP"/>
    <property type="match status" value="1"/>
</dbReference>
<keyword evidence="8 13" id="KW-0418">Kinase</keyword>
<keyword evidence="7" id="KW-0547">Nucleotide-binding</keyword>
<evidence type="ECO:0000256" key="4">
    <source>
        <dbReference type="ARBA" id="ARBA00022475"/>
    </source>
</evidence>
<dbReference type="PANTHER" id="PTHR44936:SF10">
    <property type="entry name" value="SENSOR PROTEIN RSTB"/>
    <property type="match status" value="1"/>
</dbReference>
<evidence type="ECO:0000256" key="5">
    <source>
        <dbReference type="ARBA" id="ARBA00022553"/>
    </source>
</evidence>
<feature type="domain" description="Histidine kinase" evidence="11">
    <location>
        <begin position="232"/>
        <end position="441"/>
    </location>
</feature>
<organism evidence="13 14">
    <name type="scientific">Sandaracinus amylolyticus</name>
    <dbReference type="NCBI Taxonomy" id="927083"/>
    <lineage>
        <taxon>Bacteria</taxon>
        <taxon>Pseudomonadati</taxon>
        <taxon>Myxococcota</taxon>
        <taxon>Polyangia</taxon>
        <taxon>Polyangiales</taxon>
        <taxon>Sandaracinaceae</taxon>
        <taxon>Sandaracinus</taxon>
    </lineage>
</organism>
<dbReference type="InterPro" id="IPR036097">
    <property type="entry name" value="HisK_dim/P_sf"/>
</dbReference>
<feature type="transmembrane region" description="Helical" evidence="10">
    <location>
        <begin position="148"/>
        <end position="169"/>
    </location>
</feature>
<dbReference type="GO" id="GO:0000155">
    <property type="term" value="F:phosphorelay sensor kinase activity"/>
    <property type="evidence" value="ECO:0007669"/>
    <property type="project" value="InterPro"/>
</dbReference>
<evidence type="ECO:0000256" key="10">
    <source>
        <dbReference type="SAM" id="Phobius"/>
    </source>
</evidence>
<gene>
    <name evidence="13" type="ORF">DB32_008901</name>
</gene>
<feature type="domain" description="HAMP" evidence="12">
    <location>
        <begin position="170"/>
        <end position="224"/>
    </location>
</feature>
<dbReference type="InterPro" id="IPR003594">
    <property type="entry name" value="HATPase_dom"/>
</dbReference>
<keyword evidence="10" id="KW-0812">Transmembrane</keyword>
<dbReference type="PROSITE" id="PS50885">
    <property type="entry name" value="HAMP"/>
    <property type="match status" value="1"/>
</dbReference>
<dbReference type="AlphaFoldDB" id="A0A0F6WAV0"/>
<dbReference type="CDD" id="cd00082">
    <property type="entry name" value="HisKA"/>
    <property type="match status" value="1"/>
</dbReference>
<keyword evidence="10" id="KW-1133">Transmembrane helix</keyword>
<dbReference type="InterPro" id="IPR004358">
    <property type="entry name" value="Sig_transdc_His_kin-like_C"/>
</dbReference>
<evidence type="ECO:0000313" key="14">
    <source>
        <dbReference type="Proteomes" id="UP000034883"/>
    </source>
</evidence>
<comment type="catalytic activity">
    <reaction evidence="1">
        <text>ATP + protein L-histidine = ADP + protein N-phospho-L-histidine.</text>
        <dbReference type="EC" id="2.7.13.3"/>
    </reaction>
</comment>
<dbReference type="KEGG" id="samy:DB32_008901"/>
<dbReference type="Gene3D" id="1.10.287.130">
    <property type="match status" value="1"/>
</dbReference>
<dbReference type="Pfam" id="PF02518">
    <property type="entry name" value="HATPase_c"/>
    <property type="match status" value="1"/>
</dbReference>
<dbReference type="SMART" id="SM00388">
    <property type="entry name" value="HisKA"/>
    <property type="match status" value="1"/>
</dbReference>
<dbReference type="SUPFAM" id="SSF55874">
    <property type="entry name" value="ATPase domain of HSP90 chaperone/DNA topoisomerase II/histidine kinase"/>
    <property type="match status" value="1"/>
</dbReference>
<evidence type="ECO:0000256" key="8">
    <source>
        <dbReference type="ARBA" id="ARBA00022777"/>
    </source>
</evidence>
<evidence type="ECO:0000256" key="1">
    <source>
        <dbReference type="ARBA" id="ARBA00000085"/>
    </source>
</evidence>
<dbReference type="PANTHER" id="PTHR44936">
    <property type="entry name" value="SENSOR PROTEIN CREC"/>
    <property type="match status" value="1"/>
</dbReference>